<accession>A0A7H0LG86</accession>
<proteinExistence type="predicted"/>
<dbReference type="RefSeq" id="WP_187761017.1">
    <property type="nucleotide sequence ID" value="NZ_CP061038.1"/>
</dbReference>
<keyword evidence="3" id="KW-0804">Transcription</keyword>
<dbReference type="InterPro" id="IPR036388">
    <property type="entry name" value="WH-like_DNA-bd_sf"/>
</dbReference>
<dbReference type="Gene3D" id="3.30.1050.10">
    <property type="entry name" value="SCP2 sterol-binding domain"/>
    <property type="match status" value="1"/>
</dbReference>
<dbReference type="InterPro" id="IPR036527">
    <property type="entry name" value="SCP2_sterol-bd_dom_sf"/>
</dbReference>
<dbReference type="SUPFAM" id="SSF55718">
    <property type="entry name" value="SCP-like"/>
    <property type="match status" value="1"/>
</dbReference>
<dbReference type="PROSITE" id="PS51118">
    <property type="entry name" value="HTH_HXLR"/>
    <property type="match status" value="1"/>
</dbReference>
<dbReference type="Gene3D" id="1.10.10.10">
    <property type="entry name" value="Winged helix-like DNA-binding domain superfamily/Winged helix DNA-binding domain"/>
    <property type="match status" value="1"/>
</dbReference>
<keyword evidence="2" id="KW-0238">DNA-binding</keyword>
<evidence type="ECO:0000259" key="4">
    <source>
        <dbReference type="PROSITE" id="PS51118"/>
    </source>
</evidence>
<evidence type="ECO:0000256" key="1">
    <source>
        <dbReference type="ARBA" id="ARBA00023015"/>
    </source>
</evidence>
<protein>
    <submittedName>
        <fullName evidence="5">Transcriptional regulator</fullName>
    </submittedName>
</protein>
<dbReference type="SUPFAM" id="SSF46785">
    <property type="entry name" value="Winged helix' DNA-binding domain"/>
    <property type="match status" value="1"/>
</dbReference>
<reference evidence="5 6" key="1">
    <citation type="submission" date="2020-09" db="EMBL/GenBank/DDBJ databases">
        <title>Sphingomonas sp., a new species isolated from pork steak.</title>
        <authorList>
            <person name="Heidler von Heilborn D."/>
        </authorList>
    </citation>
    <scope>NUCLEOTIDE SEQUENCE [LARGE SCALE GENOMIC DNA]</scope>
    <source>
        <strain evidence="6">S8-3T</strain>
    </source>
</reference>
<dbReference type="Pfam" id="PF01638">
    <property type="entry name" value="HxlR"/>
    <property type="match status" value="1"/>
</dbReference>
<dbReference type="AlphaFoldDB" id="A0A7H0LG86"/>
<evidence type="ECO:0000313" key="5">
    <source>
        <dbReference type="EMBL" id="QNQ08689.1"/>
    </source>
</evidence>
<dbReference type="InterPro" id="IPR002577">
    <property type="entry name" value="HTH_HxlR"/>
</dbReference>
<evidence type="ECO:0000313" key="6">
    <source>
        <dbReference type="Proteomes" id="UP000516148"/>
    </source>
</evidence>
<organism evidence="5 6">
    <name type="scientific">Sphingomonas alpina</name>
    <dbReference type="NCBI Taxonomy" id="653931"/>
    <lineage>
        <taxon>Bacteria</taxon>
        <taxon>Pseudomonadati</taxon>
        <taxon>Pseudomonadota</taxon>
        <taxon>Alphaproteobacteria</taxon>
        <taxon>Sphingomonadales</taxon>
        <taxon>Sphingomonadaceae</taxon>
        <taxon>Sphingomonas</taxon>
    </lineage>
</organism>
<dbReference type="EMBL" id="CP061038">
    <property type="protein sequence ID" value="QNQ08689.1"/>
    <property type="molecule type" value="Genomic_DNA"/>
</dbReference>
<feature type="domain" description="HTH hxlR-type" evidence="4">
    <location>
        <begin position="22"/>
        <end position="120"/>
    </location>
</feature>
<evidence type="ECO:0000256" key="2">
    <source>
        <dbReference type="ARBA" id="ARBA00023125"/>
    </source>
</evidence>
<keyword evidence="6" id="KW-1185">Reference proteome</keyword>
<evidence type="ECO:0000256" key="3">
    <source>
        <dbReference type="ARBA" id="ARBA00023163"/>
    </source>
</evidence>
<dbReference type="GO" id="GO:0003677">
    <property type="term" value="F:DNA binding"/>
    <property type="evidence" value="ECO:0007669"/>
    <property type="project" value="UniProtKB-KW"/>
</dbReference>
<dbReference type="InterPro" id="IPR036390">
    <property type="entry name" value="WH_DNA-bd_sf"/>
</dbReference>
<dbReference type="PANTHER" id="PTHR33204:SF18">
    <property type="entry name" value="TRANSCRIPTIONAL REGULATORY PROTEIN"/>
    <property type="match status" value="1"/>
</dbReference>
<name>A0A7H0LG86_9SPHN</name>
<dbReference type="KEGG" id="spap:H3Z74_18375"/>
<sequence>MKLEKVTDSAKAAEKRWYDDACGTALAMELVGERWSLLIVRELMFGPRRFGELRAGLPGISANVLTQRLEGMELAGIVERQKLPPPASVQVYGLTVWGYQSEVAIQELGRWAVRSPAHDPTLPLSAASIMMSFRTMYARDRAAGLDATIGFRFGAETFLAELSPDGIPIRRADPSEADLILSTTPMMLAATVYGGLPVADAEAAGAMTVQGDRALLERFLTLFPLPPKNSLPTE</sequence>
<keyword evidence="1" id="KW-0805">Transcription regulation</keyword>
<dbReference type="PANTHER" id="PTHR33204">
    <property type="entry name" value="TRANSCRIPTIONAL REGULATOR, MARR FAMILY"/>
    <property type="match status" value="1"/>
</dbReference>
<gene>
    <name evidence="5" type="ORF">H3Z74_18375</name>
</gene>
<dbReference type="Proteomes" id="UP000516148">
    <property type="component" value="Chromosome"/>
</dbReference>